<comment type="caution">
    <text evidence="7">The sequence shown here is derived from an EMBL/GenBank/DDBJ whole genome shotgun (WGS) entry which is preliminary data.</text>
</comment>
<dbReference type="InterPro" id="IPR000571">
    <property type="entry name" value="Znf_CCCH"/>
</dbReference>
<feature type="region of interest" description="Disordered" evidence="5">
    <location>
        <begin position="261"/>
        <end position="371"/>
    </location>
</feature>
<feature type="compositionally biased region" description="Low complexity" evidence="5">
    <location>
        <begin position="461"/>
        <end position="475"/>
    </location>
</feature>
<dbReference type="SUPFAM" id="SSF90229">
    <property type="entry name" value="CCCH zinc finger"/>
    <property type="match status" value="1"/>
</dbReference>
<evidence type="ECO:0000313" key="8">
    <source>
        <dbReference type="Proteomes" id="UP001492380"/>
    </source>
</evidence>
<dbReference type="InterPro" id="IPR041367">
    <property type="entry name" value="Znf-CCCH_4"/>
</dbReference>
<organism evidence="7 8">
    <name type="scientific">Phyllosticta capitalensis</name>
    <dbReference type="NCBI Taxonomy" id="121624"/>
    <lineage>
        <taxon>Eukaryota</taxon>
        <taxon>Fungi</taxon>
        <taxon>Dikarya</taxon>
        <taxon>Ascomycota</taxon>
        <taxon>Pezizomycotina</taxon>
        <taxon>Dothideomycetes</taxon>
        <taxon>Dothideomycetes incertae sedis</taxon>
        <taxon>Botryosphaeriales</taxon>
        <taxon>Phyllostictaceae</taxon>
        <taxon>Phyllosticta</taxon>
    </lineage>
</organism>
<dbReference type="Gene3D" id="3.30.1370.210">
    <property type="match status" value="1"/>
</dbReference>
<evidence type="ECO:0000256" key="5">
    <source>
        <dbReference type="SAM" id="MobiDB-lite"/>
    </source>
</evidence>
<sequence length="576" mass="59464">MTICRYFQQGNCRFGERCKFEHPGQVTQARPPQQNQNRYGALNNPFGGGAARAPARNGQNNKYNLDTDVIKTDLTTDRPIWPFSAYGPVKGIPRQLIEGPVEQSPEEVRFRFYALGNPQQGAAEETALLNETNQQIQSILNDLNGAVRFICDGDNVHPNRNDICEQNSASQTTGNTFARGSGGISGQQPPTGPSAFGGANKPAFGAPSFGQPGGGQQPQSAFGAPSAPSSFGQQANQGSSAFGAPSSLGAANNSAFGKPSGFGAPAFGQPANANPAQSQNQGMSFGAPAFGQPGGQNQTQNAAAPAFGQASQPNTAAPAFGQPSQPSTFGQPAGGAFGRPAFGQPGGGAGGGGAFGQATPAAPAAPAAASGGGVFGKPATAPFGQPAFGQAARPQSGAFGAAPPAASPFGNPQQPQQPTPSPFGQQPTELHRGDPFKAAGTPNTPMGTGAFGQPQPPQQPPTANGTTTTLTPAAPSQHKFTLDASGTRLATWKGRRVEYLNNIPYYRDASGSLIRIWHATPPAEKNPFHEAPPEAYEGDAGRELEGAYVHLRETGTWRDGVVPETPPKMEWIGWDV</sequence>
<evidence type="ECO:0000256" key="2">
    <source>
        <dbReference type="ARBA" id="ARBA00022771"/>
    </source>
</evidence>
<feature type="region of interest" description="Disordered" evidence="5">
    <location>
        <begin position="162"/>
        <end position="244"/>
    </location>
</feature>
<feature type="compositionally biased region" description="Low complexity" evidence="5">
    <location>
        <begin position="217"/>
        <end position="232"/>
    </location>
</feature>
<dbReference type="Pfam" id="PF18044">
    <property type="entry name" value="zf-CCCH_4"/>
    <property type="match status" value="1"/>
</dbReference>
<evidence type="ECO:0000259" key="6">
    <source>
        <dbReference type="PROSITE" id="PS50103"/>
    </source>
</evidence>
<dbReference type="PROSITE" id="PS50103">
    <property type="entry name" value="ZF_C3H1"/>
    <property type="match status" value="1"/>
</dbReference>
<protein>
    <recommendedName>
        <fullName evidence="6">C3H1-type domain-containing protein</fullName>
    </recommendedName>
</protein>
<dbReference type="SMART" id="SM00356">
    <property type="entry name" value="ZnF_C3H1"/>
    <property type="match status" value="1"/>
</dbReference>
<keyword evidence="8" id="KW-1185">Reference proteome</keyword>
<evidence type="ECO:0000256" key="4">
    <source>
        <dbReference type="PROSITE-ProRule" id="PRU00723"/>
    </source>
</evidence>
<feature type="compositionally biased region" description="Low complexity" evidence="5">
    <location>
        <begin position="396"/>
        <end position="414"/>
    </location>
</feature>
<dbReference type="PANTHER" id="PTHR21099:SF2">
    <property type="entry name" value="SI:CH211-113E8.11"/>
    <property type="match status" value="1"/>
</dbReference>
<feature type="compositionally biased region" description="Polar residues" evidence="5">
    <location>
        <begin position="164"/>
        <end position="178"/>
    </location>
</feature>
<proteinExistence type="predicted"/>
<evidence type="ECO:0000256" key="3">
    <source>
        <dbReference type="ARBA" id="ARBA00022833"/>
    </source>
</evidence>
<feature type="compositionally biased region" description="Gly residues" evidence="5">
    <location>
        <begin position="344"/>
        <end position="355"/>
    </location>
</feature>
<feature type="compositionally biased region" description="Polar residues" evidence="5">
    <location>
        <begin position="271"/>
        <end position="283"/>
    </location>
</feature>
<dbReference type="PANTHER" id="PTHR21099">
    <property type="entry name" value="RAD201"/>
    <property type="match status" value="1"/>
</dbReference>
<dbReference type="InterPro" id="IPR036855">
    <property type="entry name" value="Znf_CCCH_sf"/>
</dbReference>
<feature type="zinc finger region" description="C3H1-type" evidence="4">
    <location>
        <begin position="1"/>
        <end position="25"/>
    </location>
</feature>
<name>A0ABR1YY41_9PEZI</name>
<dbReference type="EMBL" id="JBBWRZ010000002">
    <property type="protein sequence ID" value="KAK8243634.1"/>
    <property type="molecule type" value="Genomic_DNA"/>
</dbReference>
<gene>
    <name evidence="7" type="ORF">HDK90DRAFT_475440</name>
</gene>
<feature type="region of interest" description="Disordered" evidence="5">
    <location>
        <begin position="385"/>
        <end position="476"/>
    </location>
</feature>
<accession>A0ABR1YY41</accession>
<reference evidence="7 8" key="1">
    <citation type="submission" date="2024-04" db="EMBL/GenBank/DDBJ databases">
        <title>Phyllosticta paracitricarpa is synonymous to the EU quarantine fungus P. citricarpa based on phylogenomic analyses.</title>
        <authorList>
            <consortium name="Lawrence Berkeley National Laboratory"/>
            <person name="Van Ingen-Buijs V.A."/>
            <person name="Van Westerhoven A.C."/>
            <person name="Haridas S."/>
            <person name="Skiadas P."/>
            <person name="Martin F."/>
            <person name="Groenewald J.Z."/>
            <person name="Crous P.W."/>
            <person name="Seidl M.F."/>
        </authorList>
    </citation>
    <scope>NUCLEOTIDE SEQUENCE [LARGE SCALE GENOMIC DNA]</scope>
    <source>
        <strain evidence="7 8">CBS 123374</strain>
    </source>
</reference>
<keyword evidence="2 4" id="KW-0863">Zinc-finger</keyword>
<dbReference type="Proteomes" id="UP001492380">
    <property type="component" value="Unassembled WGS sequence"/>
</dbReference>
<dbReference type="CDD" id="cd23954">
    <property type="entry name" value="AMO1_CTD"/>
    <property type="match status" value="1"/>
</dbReference>
<keyword evidence="1 4" id="KW-0479">Metal-binding</keyword>
<keyword evidence="3 4" id="KW-0862">Zinc</keyword>
<evidence type="ECO:0000313" key="7">
    <source>
        <dbReference type="EMBL" id="KAK8243634.1"/>
    </source>
</evidence>
<evidence type="ECO:0000256" key="1">
    <source>
        <dbReference type="ARBA" id="ARBA00022723"/>
    </source>
</evidence>
<feature type="compositionally biased region" description="Low complexity" evidence="5">
    <location>
        <begin position="356"/>
        <end position="369"/>
    </location>
</feature>
<feature type="domain" description="C3H1-type" evidence="6">
    <location>
        <begin position="1"/>
        <end position="25"/>
    </location>
</feature>